<sequence length="148" mass="16595">MDLETEVLKIIAEYEAAIASKDNAVIANLMAFPFEVIVKGRKKHFYQNQAQMMARLETFRAIHKKLGIASISREVVKVHQTHADEALAFTLDTAHNAKGDVVTSWRTSFYVERTPHGVKLVKADSTDQNRAMTELGFPLYEAKSVSLS</sequence>
<dbReference type="RefSeq" id="WP_209356024.1">
    <property type="nucleotide sequence ID" value="NZ_CP060010.1"/>
</dbReference>
<gene>
    <name evidence="1" type="ORF">HZ995_12735</name>
</gene>
<dbReference type="AlphaFoldDB" id="A0A975ENM4"/>
<dbReference type="KEGG" id="cact:HZ995_12735"/>
<organism evidence="1 2">
    <name type="scientific">Cognatishimia activa</name>
    <dbReference type="NCBI Taxonomy" id="1715691"/>
    <lineage>
        <taxon>Bacteria</taxon>
        <taxon>Pseudomonadati</taxon>
        <taxon>Pseudomonadota</taxon>
        <taxon>Alphaproteobacteria</taxon>
        <taxon>Rhodobacterales</taxon>
        <taxon>Paracoccaceae</taxon>
        <taxon>Cognatishimia</taxon>
    </lineage>
</organism>
<proteinExistence type="predicted"/>
<dbReference type="Proteomes" id="UP000665026">
    <property type="component" value="Chromosome"/>
</dbReference>
<accession>A0A975ENM4</accession>
<evidence type="ECO:0000313" key="2">
    <source>
        <dbReference type="Proteomes" id="UP000665026"/>
    </source>
</evidence>
<name>A0A975ENM4_9RHOB</name>
<evidence type="ECO:0000313" key="1">
    <source>
        <dbReference type="EMBL" id="QTN35339.1"/>
    </source>
</evidence>
<dbReference type="EMBL" id="CP060010">
    <property type="protein sequence ID" value="QTN35339.1"/>
    <property type="molecule type" value="Genomic_DNA"/>
</dbReference>
<protein>
    <submittedName>
        <fullName evidence="1">Uncharacterized protein</fullName>
    </submittedName>
</protein>
<reference evidence="1" key="1">
    <citation type="submission" date="2020-07" db="EMBL/GenBank/DDBJ databases">
        <title>Genome sequences of bacteria associated with the marine, planktonic diatom Thalassiosira profunda strain ECT2AJA-044.</title>
        <authorList>
            <person name="Gargas C.B."/>
            <person name="Roberts W.R."/>
            <person name="Alverson A.J."/>
        </authorList>
    </citation>
    <scope>NUCLEOTIDE SEQUENCE</scope>
    <source>
        <strain evidence="1">ECT2AJA-044</strain>
    </source>
</reference>